<evidence type="ECO:0000313" key="1">
    <source>
        <dbReference type="EMBL" id="QDU44137.1"/>
    </source>
</evidence>
<organism evidence="1 2">
    <name type="scientific">Symmachiella dynata</name>
    <dbReference type="NCBI Taxonomy" id="2527995"/>
    <lineage>
        <taxon>Bacteria</taxon>
        <taxon>Pseudomonadati</taxon>
        <taxon>Planctomycetota</taxon>
        <taxon>Planctomycetia</taxon>
        <taxon>Planctomycetales</taxon>
        <taxon>Planctomycetaceae</taxon>
        <taxon>Symmachiella</taxon>
    </lineage>
</organism>
<reference evidence="1 2" key="1">
    <citation type="submission" date="2019-02" db="EMBL/GenBank/DDBJ databases">
        <title>Deep-cultivation of Planctomycetes and their phenomic and genomic characterization uncovers novel biology.</title>
        <authorList>
            <person name="Wiegand S."/>
            <person name="Jogler M."/>
            <person name="Boedeker C."/>
            <person name="Pinto D."/>
            <person name="Vollmers J."/>
            <person name="Rivas-Marin E."/>
            <person name="Kohn T."/>
            <person name="Peeters S.H."/>
            <person name="Heuer A."/>
            <person name="Rast P."/>
            <person name="Oberbeckmann S."/>
            <person name="Bunk B."/>
            <person name="Jeske O."/>
            <person name="Meyerdierks A."/>
            <person name="Storesund J.E."/>
            <person name="Kallscheuer N."/>
            <person name="Luecker S."/>
            <person name="Lage O.M."/>
            <person name="Pohl T."/>
            <person name="Merkel B.J."/>
            <person name="Hornburger P."/>
            <person name="Mueller R.-W."/>
            <person name="Bruemmer F."/>
            <person name="Labrenz M."/>
            <person name="Spormann A.M."/>
            <person name="Op den Camp H."/>
            <person name="Overmann J."/>
            <person name="Amann R."/>
            <person name="Jetten M.S.M."/>
            <person name="Mascher T."/>
            <person name="Medema M.H."/>
            <person name="Devos D.P."/>
            <person name="Kaster A.-K."/>
            <person name="Ovreas L."/>
            <person name="Rohde M."/>
            <person name="Galperin M.Y."/>
            <person name="Jogler C."/>
        </authorList>
    </citation>
    <scope>NUCLEOTIDE SEQUENCE [LARGE SCALE GENOMIC DNA]</scope>
    <source>
        <strain evidence="1 2">Mal52</strain>
    </source>
</reference>
<dbReference type="Proteomes" id="UP000319383">
    <property type="component" value="Chromosome"/>
</dbReference>
<accession>A0A517ZNS6</accession>
<gene>
    <name evidence="1" type="ORF">Mal52_26150</name>
</gene>
<dbReference type="RefSeq" id="WP_145376499.1">
    <property type="nucleotide sequence ID" value="NZ_CAXBED010000088.1"/>
</dbReference>
<sequence>MFQQAIFTLAGQRQQVAVNPRQVNAVLSDGDDDETGTCTIIFPGVRDQPYGVQFVVEGTFQSVTQKLDAATRSEI</sequence>
<dbReference type="OrthoDB" id="9882613at2"/>
<proteinExistence type="predicted"/>
<dbReference type="KEGG" id="sdyn:Mal52_26150"/>
<keyword evidence="2" id="KW-1185">Reference proteome</keyword>
<protein>
    <submittedName>
        <fullName evidence="1">Uncharacterized protein</fullName>
    </submittedName>
</protein>
<evidence type="ECO:0000313" key="2">
    <source>
        <dbReference type="Proteomes" id="UP000319383"/>
    </source>
</evidence>
<name>A0A517ZNS6_9PLAN</name>
<dbReference type="AlphaFoldDB" id="A0A517ZNS6"/>
<dbReference type="EMBL" id="CP036276">
    <property type="protein sequence ID" value="QDU44137.1"/>
    <property type="molecule type" value="Genomic_DNA"/>
</dbReference>